<organism evidence="2 3">
    <name type="scientific">Negadavirga shengliensis</name>
    <dbReference type="NCBI Taxonomy" id="1389218"/>
    <lineage>
        <taxon>Bacteria</taxon>
        <taxon>Pseudomonadati</taxon>
        <taxon>Bacteroidota</taxon>
        <taxon>Cytophagia</taxon>
        <taxon>Cytophagales</taxon>
        <taxon>Cyclobacteriaceae</taxon>
        <taxon>Negadavirga</taxon>
    </lineage>
</organism>
<name>A0ABV9T095_9BACT</name>
<evidence type="ECO:0000313" key="3">
    <source>
        <dbReference type="Proteomes" id="UP001595818"/>
    </source>
</evidence>
<dbReference type="RefSeq" id="WP_377063980.1">
    <property type="nucleotide sequence ID" value="NZ_JBHSJJ010000004.1"/>
</dbReference>
<keyword evidence="1" id="KW-0732">Signal</keyword>
<reference evidence="3" key="1">
    <citation type="journal article" date="2019" name="Int. J. Syst. Evol. Microbiol.">
        <title>The Global Catalogue of Microorganisms (GCM) 10K type strain sequencing project: providing services to taxonomists for standard genome sequencing and annotation.</title>
        <authorList>
            <consortium name="The Broad Institute Genomics Platform"/>
            <consortium name="The Broad Institute Genome Sequencing Center for Infectious Disease"/>
            <person name="Wu L."/>
            <person name="Ma J."/>
        </authorList>
    </citation>
    <scope>NUCLEOTIDE SEQUENCE [LARGE SCALE GENOMIC DNA]</scope>
    <source>
        <strain evidence="3">CGMCC 4.7466</strain>
    </source>
</reference>
<evidence type="ECO:0000313" key="2">
    <source>
        <dbReference type="EMBL" id="MFC4871991.1"/>
    </source>
</evidence>
<accession>A0ABV9T095</accession>
<protein>
    <recommendedName>
        <fullName evidence="4">Outer membrane protein beta-barrel domain-containing protein</fullName>
    </recommendedName>
</protein>
<feature type="signal peptide" evidence="1">
    <location>
        <begin position="1"/>
        <end position="20"/>
    </location>
</feature>
<gene>
    <name evidence="2" type="ORF">ACFPFU_09850</name>
</gene>
<dbReference type="EMBL" id="JBHSJJ010000004">
    <property type="protein sequence ID" value="MFC4871991.1"/>
    <property type="molecule type" value="Genomic_DNA"/>
</dbReference>
<feature type="chain" id="PRO_5046910595" description="Outer membrane protein beta-barrel domain-containing protein" evidence="1">
    <location>
        <begin position="21"/>
        <end position="237"/>
    </location>
</feature>
<evidence type="ECO:0000256" key="1">
    <source>
        <dbReference type="SAM" id="SignalP"/>
    </source>
</evidence>
<comment type="caution">
    <text evidence="2">The sequence shown here is derived from an EMBL/GenBank/DDBJ whole genome shotgun (WGS) entry which is preliminary data.</text>
</comment>
<evidence type="ECO:0008006" key="4">
    <source>
        <dbReference type="Google" id="ProtNLM"/>
    </source>
</evidence>
<sequence length="237" mass="27846">MIRYFLTIVFLVGFSASALCQQGKASPGEHRLFPDRNTYSLGINTQFAIDGLLDQSTFTPVEILWRKGMKSNQAFRTRIKGMLANTDRNDEQERRKTHQSQLALALGYEWHRPLGNRFGYYYGMELEMGVQYQDSVRNYIDFEIGEFHTKRKESTKTNHFIILPFVGFTYQLSPKLYISSEFKLEINYHTIEKYSEFSYALFENPDDYVIGSYGKFDVHIFKLNMRPYTGVYINIKF</sequence>
<proteinExistence type="predicted"/>
<keyword evidence="3" id="KW-1185">Reference proteome</keyword>
<dbReference type="Proteomes" id="UP001595818">
    <property type="component" value="Unassembled WGS sequence"/>
</dbReference>